<protein>
    <submittedName>
        <fullName evidence="2 3">Uncharacterized protein</fullName>
    </submittedName>
</protein>
<reference evidence="3" key="5">
    <citation type="submission" date="2018-04" db="UniProtKB">
        <authorList>
            <consortium name="EnsemblFungi"/>
        </authorList>
    </citation>
    <scope>IDENTIFICATION</scope>
    <source>
        <strain evidence="3">R3-111a-1</strain>
    </source>
</reference>
<dbReference type="RefSeq" id="XP_009219232.1">
    <property type="nucleotide sequence ID" value="XM_009220968.1"/>
</dbReference>
<dbReference type="VEuPathDB" id="FungiDB:GGTG_03190"/>
<organism evidence="2">
    <name type="scientific">Gaeumannomyces tritici (strain R3-111a-1)</name>
    <name type="common">Wheat and barley take-all root rot fungus</name>
    <name type="synonym">Gaeumannomyces graminis var. tritici</name>
    <dbReference type="NCBI Taxonomy" id="644352"/>
    <lineage>
        <taxon>Eukaryota</taxon>
        <taxon>Fungi</taxon>
        <taxon>Dikarya</taxon>
        <taxon>Ascomycota</taxon>
        <taxon>Pezizomycotina</taxon>
        <taxon>Sordariomycetes</taxon>
        <taxon>Sordariomycetidae</taxon>
        <taxon>Magnaporthales</taxon>
        <taxon>Magnaporthaceae</taxon>
        <taxon>Gaeumannomyces</taxon>
    </lineage>
</organism>
<accession>J3NPI2</accession>
<dbReference type="Proteomes" id="UP000006039">
    <property type="component" value="Unassembled WGS sequence"/>
</dbReference>
<evidence type="ECO:0000313" key="4">
    <source>
        <dbReference type="Proteomes" id="UP000006039"/>
    </source>
</evidence>
<keyword evidence="1" id="KW-0812">Transmembrane</keyword>
<dbReference type="GeneID" id="20343648"/>
<sequence length="134" mass="15097">MEQRSNEVAGRLEGFLGLPIPHAAHETRQVTIIESLRANVYTRMKRHTSHQRLGQFTVLGQWNSHVPIYHGARCPEQNGREISFFFLLLSLCSLCSLGGGGVSFEASKQYIHMRKDTLEAVGLDLFLWVGLFLA</sequence>
<reference evidence="2" key="2">
    <citation type="submission" date="2010-07" db="EMBL/GenBank/DDBJ databases">
        <authorList>
            <consortium name="The Broad Institute Genome Sequencing Platform"/>
            <consortium name="Broad Institute Genome Sequencing Center for Infectious Disease"/>
            <person name="Ma L.-J."/>
            <person name="Dead R."/>
            <person name="Young S."/>
            <person name="Zeng Q."/>
            <person name="Koehrsen M."/>
            <person name="Alvarado L."/>
            <person name="Berlin A."/>
            <person name="Chapman S.B."/>
            <person name="Chen Z."/>
            <person name="Freedman E."/>
            <person name="Gellesch M."/>
            <person name="Goldberg J."/>
            <person name="Griggs A."/>
            <person name="Gujja S."/>
            <person name="Heilman E.R."/>
            <person name="Heiman D."/>
            <person name="Hepburn T."/>
            <person name="Howarth C."/>
            <person name="Jen D."/>
            <person name="Larson L."/>
            <person name="Mehta T."/>
            <person name="Neiman D."/>
            <person name="Pearson M."/>
            <person name="Roberts A."/>
            <person name="Saif S."/>
            <person name="Shea T."/>
            <person name="Shenoy N."/>
            <person name="Sisk P."/>
            <person name="Stolte C."/>
            <person name="Sykes S."/>
            <person name="Walk T."/>
            <person name="White J."/>
            <person name="Yandava C."/>
            <person name="Haas B."/>
            <person name="Nusbaum C."/>
            <person name="Birren B."/>
        </authorList>
    </citation>
    <scope>NUCLEOTIDE SEQUENCE</scope>
    <source>
        <strain evidence="2">R3-111a-1</strain>
    </source>
</reference>
<proteinExistence type="predicted"/>
<dbReference type="EMBL" id="GL385396">
    <property type="protein sequence ID" value="EJT78087.1"/>
    <property type="molecule type" value="Genomic_DNA"/>
</dbReference>
<dbReference type="HOGENOM" id="CLU_1896341_0_0_1"/>
<keyword evidence="4" id="KW-1185">Reference proteome</keyword>
<reference evidence="2" key="3">
    <citation type="submission" date="2010-09" db="EMBL/GenBank/DDBJ databases">
        <title>Annotation of Gaeumannomyces graminis var. tritici R3-111a-1.</title>
        <authorList>
            <consortium name="The Broad Institute Genome Sequencing Platform"/>
            <person name="Ma L.-J."/>
            <person name="Dead R."/>
            <person name="Young S.K."/>
            <person name="Zeng Q."/>
            <person name="Gargeya S."/>
            <person name="Fitzgerald M."/>
            <person name="Haas B."/>
            <person name="Abouelleil A."/>
            <person name="Alvarado L."/>
            <person name="Arachchi H.M."/>
            <person name="Berlin A."/>
            <person name="Brown A."/>
            <person name="Chapman S.B."/>
            <person name="Chen Z."/>
            <person name="Dunbar C."/>
            <person name="Freedman E."/>
            <person name="Gearin G."/>
            <person name="Gellesch M."/>
            <person name="Goldberg J."/>
            <person name="Griggs A."/>
            <person name="Gujja S."/>
            <person name="Heiman D."/>
            <person name="Howarth C."/>
            <person name="Larson L."/>
            <person name="Lui A."/>
            <person name="MacDonald P.J.P."/>
            <person name="Mehta T."/>
            <person name="Montmayeur A."/>
            <person name="Murphy C."/>
            <person name="Neiman D."/>
            <person name="Pearson M."/>
            <person name="Priest M."/>
            <person name="Roberts A."/>
            <person name="Saif S."/>
            <person name="Shea T."/>
            <person name="Shenoy N."/>
            <person name="Sisk P."/>
            <person name="Stolte C."/>
            <person name="Sykes S."/>
            <person name="Yandava C."/>
            <person name="Wortman J."/>
            <person name="Nusbaum C."/>
            <person name="Birren B."/>
        </authorList>
    </citation>
    <scope>NUCLEOTIDE SEQUENCE</scope>
    <source>
        <strain evidence="2">R3-111a-1</strain>
    </source>
</reference>
<evidence type="ECO:0000313" key="2">
    <source>
        <dbReference type="EMBL" id="EJT78087.1"/>
    </source>
</evidence>
<feature type="transmembrane region" description="Helical" evidence="1">
    <location>
        <begin position="82"/>
        <end position="104"/>
    </location>
</feature>
<reference evidence="4" key="1">
    <citation type="submission" date="2010-07" db="EMBL/GenBank/DDBJ databases">
        <title>The genome sequence of Gaeumannomyces graminis var. tritici strain R3-111a-1.</title>
        <authorList>
            <consortium name="The Broad Institute Genome Sequencing Platform"/>
            <person name="Ma L.-J."/>
            <person name="Dead R."/>
            <person name="Young S."/>
            <person name="Zeng Q."/>
            <person name="Koehrsen M."/>
            <person name="Alvarado L."/>
            <person name="Berlin A."/>
            <person name="Chapman S.B."/>
            <person name="Chen Z."/>
            <person name="Freedman E."/>
            <person name="Gellesch M."/>
            <person name="Goldberg J."/>
            <person name="Griggs A."/>
            <person name="Gujja S."/>
            <person name="Heilman E.R."/>
            <person name="Heiman D."/>
            <person name="Hepburn T."/>
            <person name="Howarth C."/>
            <person name="Jen D."/>
            <person name="Larson L."/>
            <person name="Mehta T."/>
            <person name="Neiman D."/>
            <person name="Pearson M."/>
            <person name="Roberts A."/>
            <person name="Saif S."/>
            <person name="Shea T."/>
            <person name="Shenoy N."/>
            <person name="Sisk P."/>
            <person name="Stolte C."/>
            <person name="Sykes S."/>
            <person name="Walk T."/>
            <person name="White J."/>
            <person name="Yandava C."/>
            <person name="Haas B."/>
            <person name="Nusbaum C."/>
            <person name="Birren B."/>
        </authorList>
    </citation>
    <scope>NUCLEOTIDE SEQUENCE [LARGE SCALE GENOMIC DNA]</scope>
    <source>
        <strain evidence="4">R3-111a-1</strain>
    </source>
</reference>
<dbReference type="EnsemblFungi" id="EJT78087">
    <property type="protein sequence ID" value="EJT78087"/>
    <property type="gene ID" value="GGTG_03190"/>
</dbReference>
<evidence type="ECO:0000256" key="1">
    <source>
        <dbReference type="SAM" id="Phobius"/>
    </source>
</evidence>
<gene>
    <name evidence="3" type="primary">20343648</name>
    <name evidence="2" type="ORF">GGTG_03190</name>
</gene>
<keyword evidence="1" id="KW-0472">Membrane</keyword>
<evidence type="ECO:0000313" key="3">
    <source>
        <dbReference type="EnsemblFungi" id="EJT78087"/>
    </source>
</evidence>
<reference evidence="3" key="4">
    <citation type="journal article" date="2015" name="G3 (Bethesda)">
        <title>Genome sequences of three phytopathogenic species of the Magnaporthaceae family of fungi.</title>
        <authorList>
            <person name="Okagaki L.H."/>
            <person name="Nunes C.C."/>
            <person name="Sailsbery J."/>
            <person name="Clay B."/>
            <person name="Brown D."/>
            <person name="John T."/>
            <person name="Oh Y."/>
            <person name="Young N."/>
            <person name="Fitzgerald M."/>
            <person name="Haas B.J."/>
            <person name="Zeng Q."/>
            <person name="Young S."/>
            <person name="Adiconis X."/>
            <person name="Fan L."/>
            <person name="Levin J.Z."/>
            <person name="Mitchell T.K."/>
            <person name="Okubara P.A."/>
            <person name="Farman M.L."/>
            <person name="Kohn L.M."/>
            <person name="Birren B."/>
            <person name="Ma L.-J."/>
            <person name="Dean R.A."/>
        </authorList>
    </citation>
    <scope>NUCLEOTIDE SEQUENCE</scope>
    <source>
        <strain evidence="3">R3-111a-1</strain>
    </source>
</reference>
<dbReference type="AlphaFoldDB" id="J3NPI2"/>
<keyword evidence="1" id="KW-1133">Transmembrane helix</keyword>
<name>J3NPI2_GAET3</name>